<sequence length="258" mass="29510">MSTAGGPAPVLEGDLLDGRPLPAPDEIVLRMRQAIAGGQHWFEALLDAVARWRIPEEIVRGRRYRYLIAGEAFDWLLLAERLLDEAADLVPAAARDALLWQNRWPADLDIDDAEFARRIGPAKHSAHLNYLYGVLVEEALQLSVEEEIHKEVRSRVWGFDERVDETMYQRIYGKSRDELLALHYEETGSLLTGDVALDDWKAFTYWLFKRRLKSQDRARVASDTRKGLAQLTRMELAVSERRFGARLDDADFAARYSA</sequence>
<keyword evidence="2" id="KW-1185">Reference proteome</keyword>
<proteinExistence type="predicted"/>
<gene>
    <name evidence="1" type="ORF">O0235_03695</name>
</gene>
<accession>A0ABY7M819</accession>
<evidence type="ECO:0000313" key="1">
    <source>
        <dbReference type="EMBL" id="WBL36668.1"/>
    </source>
</evidence>
<protein>
    <submittedName>
        <fullName evidence="1">Uncharacterized protein</fullName>
    </submittedName>
</protein>
<organism evidence="1 2">
    <name type="scientific">Tepidiforma flava</name>
    <dbReference type="NCBI Taxonomy" id="3004094"/>
    <lineage>
        <taxon>Bacteria</taxon>
        <taxon>Bacillati</taxon>
        <taxon>Chloroflexota</taxon>
        <taxon>Tepidiformia</taxon>
        <taxon>Tepidiformales</taxon>
        <taxon>Tepidiformaceae</taxon>
        <taxon>Tepidiforma</taxon>
    </lineage>
</organism>
<dbReference type="Proteomes" id="UP001212803">
    <property type="component" value="Chromosome"/>
</dbReference>
<dbReference type="RefSeq" id="WP_270057185.1">
    <property type="nucleotide sequence ID" value="NZ_CP115149.1"/>
</dbReference>
<name>A0ABY7M819_9CHLR</name>
<reference evidence="1 2" key="1">
    <citation type="journal article" date="2023" name="ISME J.">
        <title>Thermophilic Dehalococcoidia with unusual traits shed light on an unexpected past.</title>
        <authorList>
            <person name="Palmer M."/>
            <person name="Covington J.K."/>
            <person name="Zhou E.M."/>
            <person name="Thomas S.C."/>
            <person name="Habib N."/>
            <person name="Seymour C.O."/>
            <person name="Lai D."/>
            <person name="Johnston J."/>
            <person name="Hashimi A."/>
            <person name="Jiao J.Y."/>
            <person name="Muok A.R."/>
            <person name="Liu L."/>
            <person name="Xian W.D."/>
            <person name="Zhi X.Y."/>
            <person name="Li M.M."/>
            <person name="Silva L.P."/>
            <person name="Bowen B.P."/>
            <person name="Louie K."/>
            <person name="Briegel A."/>
            <person name="Pett-Ridge J."/>
            <person name="Weber P.K."/>
            <person name="Tocheva E.I."/>
            <person name="Woyke T."/>
            <person name="Northen T.R."/>
            <person name="Mayali X."/>
            <person name="Li W.J."/>
            <person name="Hedlund B.P."/>
        </authorList>
    </citation>
    <scope>NUCLEOTIDE SEQUENCE [LARGE SCALE GENOMIC DNA]</scope>
    <source>
        <strain evidence="1 2">YIM 72310</strain>
    </source>
</reference>
<dbReference type="EMBL" id="CP115149">
    <property type="protein sequence ID" value="WBL36668.1"/>
    <property type="molecule type" value="Genomic_DNA"/>
</dbReference>
<evidence type="ECO:0000313" key="2">
    <source>
        <dbReference type="Proteomes" id="UP001212803"/>
    </source>
</evidence>